<reference evidence="1" key="1">
    <citation type="submission" date="2014-09" db="EMBL/GenBank/DDBJ databases">
        <authorList>
            <person name="Magalhaes I.L.F."/>
            <person name="Oliveira U."/>
            <person name="Santos F.R."/>
            <person name="Vidigal T.H.D.A."/>
            <person name="Brescovit A.D."/>
            <person name="Santos A.J."/>
        </authorList>
    </citation>
    <scope>NUCLEOTIDE SEQUENCE</scope>
    <source>
        <tissue evidence="1">Shoot tissue taken approximately 20 cm above the soil surface</tissue>
    </source>
</reference>
<dbReference type="EMBL" id="GBRH01239417">
    <property type="protein sequence ID" value="JAD58478.1"/>
    <property type="molecule type" value="Transcribed_RNA"/>
</dbReference>
<sequence>MVFLFLIMLLVEQDPSTTPLKKRKNQMFSALPTSSILTL</sequence>
<accession>A0A0A9B8H2</accession>
<name>A0A0A9B8H2_ARUDO</name>
<evidence type="ECO:0000313" key="1">
    <source>
        <dbReference type="EMBL" id="JAD58478.1"/>
    </source>
</evidence>
<proteinExistence type="predicted"/>
<organism evidence="1">
    <name type="scientific">Arundo donax</name>
    <name type="common">Giant reed</name>
    <name type="synonym">Donax arundinaceus</name>
    <dbReference type="NCBI Taxonomy" id="35708"/>
    <lineage>
        <taxon>Eukaryota</taxon>
        <taxon>Viridiplantae</taxon>
        <taxon>Streptophyta</taxon>
        <taxon>Embryophyta</taxon>
        <taxon>Tracheophyta</taxon>
        <taxon>Spermatophyta</taxon>
        <taxon>Magnoliopsida</taxon>
        <taxon>Liliopsida</taxon>
        <taxon>Poales</taxon>
        <taxon>Poaceae</taxon>
        <taxon>PACMAD clade</taxon>
        <taxon>Arundinoideae</taxon>
        <taxon>Arundineae</taxon>
        <taxon>Arundo</taxon>
    </lineage>
</organism>
<reference evidence="1" key="2">
    <citation type="journal article" date="2015" name="Data Brief">
        <title>Shoot transcriptome of the giant reed, Arundo donax.</title>
        <authorList>
            <person name="Barrero R.A."/>
            <person name="Guerrero F.D."/>
            <person name="Moolhuijzen P."/>
            <person name="Goolsby J.A."/>
            <person name="Tidwell J."/>
            <person name="Bellgard S.E."/>
            <person name="Bellgard M.I."/>
        </authorList>
    </citation>
    <scope>NUCLEOTIDE SEQUENCE</scope>
    <source>
        <tissue evidence="1">Shoot tissue taken approximately 20 cm above the soil surface</tissue>
    </source>
</reference>
<dbReference type="AlphaFoldDB" id="A0A0A9B8H2"/>
<protein>
    <submittedName>
        <fullName evidence="1">Uncharacterized protein</fullName>
    </submittedName>
</protein>